<protein>
    <submittedName>
        <fullName evidence="1">Uncharacterized protein</fullName>
    </submittedName>
</protein>
<reference evidence="1 2" key="1">
    <citation type="submission" date="2023-06" db="EMBL/GenBank/DDBJ databases">
        <title>Parasedimentitalea psychrophila sp. nov., a psychrophilic bacterium isolated from deep-sea sediment.</title>
        <authorList>
            <person name="Li A."/>
        </authorList>
    </citation>
    <scope>NUCLEOTIDE SEQUENCE [LARGE SCALE GENOMIC DNA]</scope>
    <source>
        <strain evidence="1 2">QS115</strain>
    </source>
</reference>
<gene>
    <name evidence="1" type="ORF">QPJ95_16795</name>
</gene>
<evidence type="ECO:0000313" key="2">
    <source>
        <dbReference type="Proteomes" id="UP001238334"/>
    </source>
</evidence>
<name>A0A9Y2P5R6_9RHOB</name>
<dbReference type="KEGG" id="ppso:QPJ95_16795"/>
<dbReference type="AlphaFoldDB" id="A0A9Y2P5R6"/>
<evidence type="ECO:0000313" key="1">
    <source>
        <dbReference type="EMBL" id="WIY24243.1"/>
    </source>
</evidence>
<accession>A0A9Y2P5R6</accession>
<proteinExistence type="predicted"/>
<sequence>MQTAKLKTDVAAFVGDCTGDNGKDDHAMTDAAAIGDYGCETLSRAHSVASMSLFSGRAAMNRCVACMTPVWQFRVQAYLRAGSGVDDIALFLLRPLVGGRYEAALLRADGTFAVWWPV</sequence>
<dbReference type="Proteomes" id="UP001238334">
    <property type="component" value="Chromosome"/>
</dbReference>
<keyword evidence="2" id="KW-1185">Reference proteome</keyword>
<dbReference type="RefSeq" id="WP_270920965.1">
    <property type="nucleotide sequence ID" value="NZ_CP127247.1"/>
</dbReference>
<organism evidence="1 2">
    <name type="scientific">Parasedimentitalea psychrophila</name>
    <dbReference type="NCBI Taxonomy" id="2997337"/>
    <lineage>
        <taxon>Bacteria</taxon>
        <taxon>Pseudomonadati</taxon>
        <taxon>Pseudomonadota</taxon>
        <taxon>Alphaproteobacteria</taxon>
        <taxon>Rhodobacterales</taxon>
        <taxon>Paracoccaceae</taxon>
        <taxon>Parasedimentitalea</taxon>
    </lineage>
</organism>
<dbReference type="EMBL" id="CP127247">
    <property type="protein sequence ID" value="WIY24243.1"/>
    <property type="molecule type" value="Genomic_DNA"/>
</dbReference>